<comment type="caution">
    <text evidence="3">The sequence shown here is derived from an EMBL/GenBank/DDBJ whole genome shotgun (WGS) entry which is preliminary data.</text>
</comment>
<accession>A0A084ILF9</accession>
<protein>
    <recommendedName>
        <fullName evidence="2">UPF0301 protein C41B8_09201</fullName>
    </recommendedName>
</protein>
<sequence>MPAAATGSPGAAARSIGVIHLPRAPAWVDNWGMDATQFKNQFLLAMPGRVEGEFADSVTFVAEHNADGAMGLVINKPSDLAVADMLSQLDIEAHVARDMPVYWGGPIQTERGFVLHRDEGDWESSLHIDGGLAITTSRDILEAIGNGFGPSAFLITLGYAGWGEGQLEQEMLANSWLSTPADQSIIFESPVERRWADAAGLLGVSAHQLSGLAGHA</sequence>
<evidence type="ECO:0000313" key="4">
    <source>
        <dbReference type="Proteomes" id="UP000028302"/>
    </source>
</evidence>
<dbReference type="PATRIC" id="fig|1304275.5.peg.1873"/>
<dbReference type="NCBIfam" id="NF001266">
    <property type="entry name" value="PRK00228.1-1"/>
    <property type="match status" value="1"/>
</dbReference>
<dbReference type="PANTHER" id="PTHR30327:SF1">
    <property type="entry name" value="UPF0301 PROTEIN YQGE"/>
    <property type="match status" value="1"/>
</dbReference>
<reference evidence="3 4" key="1">
    <citation type="submission" date="2013-03" db="EMBL/GenBank/DDBJ databases">
        <title>Salinisphaera hydrothermalis C41B8 Genome Sequencing.</title>
        <authorList>
            <person name="Li C."/>
            <person name="Lai Q."/>
            <person name="Shao Z."/>
        </authorList>
    </citation>
    <scope>NUCLEOTIDE SEQUENCE [LARGE SCALE GENOMIC DNA]</scope>
    <source>
        <strain evidence="3 4">C41B8</strain>
    </source>
</reference>
<dbReference type="AlphaFoldDB" id="A0A084ILF9"/>
<dbReference type="PANTHER" id="PTHR30327">
    <property type="entry name" value="UNCHARACTERIZED PROTEIN YQGE"/>
    <property type="match status" value="1"/>
</dbReference>
<keyword evidence="4" id="KW-1185">Reference proteome</keyword>
<dbReference type="eggNOG" id="COG1678">
    <property type="taxonomic scope" value="Bacteria"/>
</dbReference>
<dbReference type="Gene3D" id="3.40.1740.10">
    <property type="entry name" value="VC0467-like"/>
    <property type="match status" value="1"/>
</dbReference>
<gene>
    <name evidence="3" type="ORF">C41B8_09201</name>
</gene>
<evidence type="ECO:0000256" key="1">
    <source>
        <dbReference type="ARBA" id="ARBA00009600"/>
    </source>
</evidence>
<dbReference type="InterPro" id="IPR003774">
    <property type="entry name" value="AlgH-like"/>
</dbReference>
<dbReference type="STRING" id="1304275.C41B8_09201"/>
<organism evidence="3 4">
    <name type="scientific">Salinisphaera hydrothermalis (strain C41B8)</name>
    <dbReference type="NCBI Taxonomy" id="1304275"/>
    <lineage>
        <taxon>Bacteria</taxon>
        <taxon>Pseudomonadati</taxon>
        <taxon>Pseudomonadota</taxon>
        <taxon>Gammaproteobacteria</taxon>
        <taxon>Salinisphaerales</taxon>
        <taxon>Salinisphaeraceae</taxon>
        <taxon>Salinisphaera</taxon>
    </lineage>
</organism>
<name>A0A084ILF9_SALHC</name>
<dbReference type="GO" id="GO:0005829">
    <property type="term" value="C:cytosol"/>
    <property type="evidence" value="ECO:0007669"/>
    <property type="project" value="TreeGrafter"/>
</dbReference>
<dbReference type="SUPFAM" id="SSF143456">
    <property type="entry name" value="VC0467-like"/>
    <property type="match status" value="1"/>
</dbReference>
<comment type="similarity">
    <text evidence="1 2">Belongs to the UPF0301 (AlgH) family.</text>
</comment>
<evidence type="ECO:0000313" key="3">
    <source>
        <dbReference type="EMBL" id="KEZ77543.1"/>
    </source>
</evidence>
<dbReference type="EMBL" id="APNK01000011">
    <property type="protein sequence ID" value="KEZ77543.1"/>
    <property type="molecule type" value="Genomic_DNA"/>
</dbReference>
<dbReference type="Proteomes" id="UP000028302">
    <property type="component" value="Unassembled WGS sequence"/>
</dbReference>
<dbReference type="HAMAP" id="MF_00758">
    <property type="entry name" value="UPF0301"/>
    <property type="match status" value="1"/>
</dbReference>
<proteinExistence type="inferred from homology"/>
<evidence type="ECO:0000256" key="2">
    <source>
        <dbReference type="HAMAP-Rule" id="MF_00758"/>
    </source>
</evidence>
<dbReference type="Pfam" id="PF02622">
    <property type="entry name" value="DUF179"/>
    <property type="match status" value="1"/>
</dbReference>